<evidence type="ECO:0000256" key="3">
    <source>
        <dbReference type="ARBA" id="ARBA00012452"/>
    </source>
</evidence>
<dbReference type="SFLD" id="SFLDG00358">
    <property type="entry name" value="Main_(cytGST)"/>
    <property type="match status" value="1"/>
</dbReference>
<comment type="catalytic activity">
    <reaction evidence="6">
        <text>RX + glutathione = an S-substituted glutathione + a halide anion + H(+)</text>
        <dbReference type="Rhea" id="RHEA:16437"/>
        <dbReference type="ChEBI" id="CHEBI:15378"/>
        <dbReference type="ChEBI" id="CHEBI:16042"/>
        <dbReference type="ChEBI" id="CHEBI:17792"/>
        <dbReference type="ChEBI" id="CHEBI:57925"/>
        <dbReference type="ChEBI" id="CHEBI:90779"/>
        <dbReference type="EC" id="2.5.1.18"/>
    </reaction>
</comment>
<dbReference type="InterPro" id="IPR036282">
    <property type="entry name" value="Glutathione-S-Trfase_C_sf"/>
</dbReference>
<gene>
    <name evidence="9" type="primary">GST1_8</name>
    <name evidence="9" type="ORF">Bhyg_15045</name>
</gene>
<evidence type="ECO:0000313" key="10">
    <source>
        <dbReference type="Proteomes" id="UP001151699"/>
    </source>
</evidence>
<dbReference type="GO" id="GO:0004364">
    <property type="term" value="F:glutathione transferase activity"/>
    <property type="evidence" value="ECO:0007669"/>
    <property type="project" value="UniProtKB-EC"/>
</dbReference>
<proteinExistence type="inferred from homology"/>
<dbReference type="Gene3D" id="1.20.1050.10">
    <property type="match status" value="1"/>
</dbReference>
<feature type="domain" description="GST N-terminal" evidence="7">
    <location>
        <begin position="2"/>
        <end position="83"/>
    </location>
</feature>
<name>A0A9Q0MR51_9DIPT</name>
<keyword evidence="4" id="KW-0808">Transferase</keyword>
<organism evidence="9 10">
    <name type="scientific">Pseudolycoriella hygida</name>
    <dbReference type="NCBI Taxonomy" id="35572"/>
    <lineage>
        <taxon>Eukaryota</taxon>
        <taxon>Metazoa</taxon>
        <taxon>Ecdysozoa</taxon>
        <taxon>Arthropoda</taxon>
        <taxon>Hexapoda</taxon>
        <taxon>Insecta</taxon>
        <taxon>Pterygota</taxon>
        <taxon>Neoptera</taxon>
        <taxon>Endopterygota</taxon>
        <taxon>Diptera</taxon>
        <taxon>Nematocera</taxon>
        <taxon>Sciaroidea</taxon>
        <taxon>Sciaridae</taxon>
        <taxon>Pseudolycoriella</taxon>
    </lineage>
</organism>
<evidence type="ECO:0000256" key="6">
    <source>
        <dbReference type="ARBA" id="ARBA00047960"/>
    </source>
</evidence>
<evidence type="ECO:0000259" key="7">
    <source>
        <dbReference type="PROSITE" id="PS50404"/>
    </source>
</evidence>
<evidence type="ECO:0000256" key="2">
    <source>
        <dbReference type="ARBA" id="ARBA00011738"/>
    </source>
</evidence>
<dbReference type="InterPro" id="IPR036249">
    <property type="entry name" value="Thioredoxin-like_sf"/>
</dbReference>
<dbReference type="InterPro" id="IPR004045">
    <property type="entry name" value="Glutathione_S-Trfase_N"/>
</dbReference>
<reference evidence="9" key="1">
    <citation type="submission" date="2022-07" db="EMBL/GenBank/DDBJ databases">
        <authorList>
            <person name="Trinca V."/>
            <person name="Uliana J.V.C."/>
            <person name="Torres T.T."/>
            <person name="Ward R.J."/>
            <person name="Monesi N."/>
        </authorList>
    </citation>
    <scope>NUCLEOTIDE SEQUENCE</scope>
    <source>
        <strain evidence="9">HSMRA1968</strain>
        <tissue evidence="9">Whole embryos</tissue>
    </source>
</reference>
<dbReference type="FunFam" id="1.20.1050.10:FF:000007">
    <property type="entry name" value="Glutathione S-transferase 1-1"/>
    <property type="match status" value="1"/>
</dbReference>
<comment type="caution">
    <text evidence="9">The sequence shown here is derived from an EMBL/GenBank/DDBJ whole genome shotgun (WGS) entry which is preliminary data.</text>
</comment>
<dbReference type="OrthoDB" id="2309723at2759"/>
<dbReference type="SUPFAM" id="SSF47616">
    <property type="entry name" value="GST C-terminal domain-like"/>
    <property type="match status" value="1"/>
</dbReference>
<evidence type="ECO:0000256" key="4">
    <source>
        <dbReference type="ARBA" id="ARBA00022679"/>
    </source>
</evidence>
<dbReference type="Pfam" id="PF13417">
    <property type="entry name" value="GST_N_3"/>
    <property type="match status" value="1"/>
</dbReference>
<dbReference type="SUPFAM" id="SSF52833">
    <property type="entry name" value="Thioredoxin-like"/>
    <property type="match status" value="1"/>
</dbReference>
<accession>A0A9Q0MR51</accession>
<keyword evidence="10" id="KW-1185">Reference proteome</keyword>
<evidence type="ECO:0000313" key="9">
    <source>
        <dbReference type="EMBL" id="KAJ6636455.1"/>
    </source>
</evidence>
<comment type="similarity">
    <text evidence="1">Belongs to the GST superfamily. Theta family.</text>
</comment>
<dbReference type="GO" id="GO:0006749">
    <property type="term" value="P:glutathione metabolic process"/>
    <property type="evidence" value="ECO:0007669"/>
    <property type="project" value="TreeGrafter"/>
</dbReference>
<dbReference type="PROSITE" id="PS50405">
    <property type="entry name" value="GST_CTER"/>
    <property type="match status" value="1"/>
</dbReference>
<evidence type="ECO:0000259" key="8">
    <source>
        <dbReference type="PROSITE" id="PS50405"/>
    </source>
</evidence>
<evidence type="ECO:0000256" key="1">
    <source>
        <dbReference type="ARBA" id="ARBA00009899"/>
    </source>
</evidence>
<sequence length="224" mass="25657">MSKPILYYFEICPPSRAIRLALNVIGLDVDYRHINIIEGEQNTPEFLAINPLHTVPVFIDDEVKLTDSHAILPYLITKYGKDDTLYPSKPAIRARIDQYLHFNNSVLLTRYLKLAWACVRTKITEFPKDLVDNIMEALQFLEMFLQESGYLVGDGITLADLPCGTVALTLTLLLPIDDKQFPKIFAWIEKFNQLPKNKEVNVEPAIKITNRLKGILEENRKAQN</sequence>
<dbReference type="PANTHER" id="PTHR43969:SF3">
    <property type="entry name" value="GLUTATHIONE S TRANSFERASE E11, ISOFORM A-RELATED"/>
    <property type="match status" value="1"/>
</dbReference>
<dbReference type="EC" id="2.5.1.18" evidence="3"/>
<dbReference type="Gene3D" id="3.40.30.10">
    <property type="entry name" value="Glutaredoxin"/>
    <property type="match status" value="1"/>
</dbReference>
<dbReference type="Pfam" id="PF00043">
    <property type="entry name" value="GST_C"/>
    <property type="match status" value="1"/>
</dbReference>
<dbReference type="SFLD" id="SFLDS00019">
    <property type="entry name" value="Glutathione_Transferase_(cytos"/>
    <property type="match status" value="1"/>
</dbReference>
<dbReference type="AlphaFoldDB" id="A0A9Q0MR51"/>
<protein>
    <recommendedName>
        <fullName evidence="3">glutathione transferase</fullName>
        <ecNumber evidence="3">2.5.1.18</ecNumber>
    </recommendedName>
    <alternativeName>
        <fullName evidence="5">GST class-theta</fullName>
    </alternativeName>
</protein>
<dbReference type="Proteomes" id="UP001151699">
    <property type="component" value="Chromosome C"/>
</dbReference>
<comment type="subunit">
    <text evidence="2">Homodimer.</text>
</comment>
<dbReference type="InterPro" id="IPR004046">
    <property type="entry name" value="GST_C"/>
</dbReference>
<dbReference type="PROSITE" id="PS50404">
    <property type="entry name" value="GST_NTER"/>
    <property type="match status" value="1"/>
</dbReference>
<dbReference type="InterPro" id="IPR040079">
    <property type="entry name" value="Glutathione_S-Trfase"/>
</dbReference>
<evidence type="ECO:0000256" key="5">
    <source>
        <dbReference type="ARBA" id="ARBA00041523"/>
    </source>
</evidence>
<dbReference type="PANTHER" id="PTHR43969">
    <property type="entry name" value="GLUTATHIONE S TRANSFERASE D10, ISOFORM A-RELATED"/>
    <property type="match status" value="1"/>
</dbReference>
<dbReference type="InterPro" id="IPR010987">
    <property type="entry name" value="Glutathione-S-Trfase_C-like"/>
</dbReference>
<dbReference type="EMBL" id="WJQU01000004">
    <property type="protein sequence ID" value="KAJ6636455.1"/>
    <property type="molecule type" value="Genomic_DNA"/>
</dbReference>
<dbReference type="FunFam" id="3.40.30.10:FF:000208">
    <property type="entry name" value="glutathione S-transferase 1"/>
    <property type="match status" value="1"/>
</dbReference>
<feature type="domain" description="GST C-terminal" evidence="8">
    <location>
        <begin position="89"/>
        <end position="216"/>
    </location>
</feature>